<organism evidence="2 3">
    <name type="scientific">Trametes pubescens</name>
    <name type="common">White-rot fungus</name>
    <dbReference type="NCBI Taxonomy" id="154538"/>
    <lineage>
        <taxon>Eukaryota</taxon>
        <taxon>Fungi</taxon>
        <taxon>Dikarya</taxon>
        <taxon>Basidiomycota</taxon>
        <taxon>Agaricomycotina</taxon>
        <taxon>Agaricomycetes</taxon>
        <taxon>Polyporales</taxon>
        <taxon>Polyporaceae</taxon>
        <taxon>Trametes</taxon>
    </lineage>
</organism>
<protein>
    <submittedName>
        <fullName evidence="2">Uncharacterized protein</fullName>
    </submittedName>
</protein>
<gene>
    <name evidence="2" type="ORF">TRAPUB_5439</name>
</gene>
<evidence type="ECO:0000313" key="2">
    <source>
        <dbReference type="EMBL" id="OJT03878.1"/>
    </source>
</evidence>
<feature type="region of interest" description="Disordered" evidence="1">
    <location>
        <begin position="279"/>
        <end position="298"/>
    </location>
</feature>
<proteinExistence type="predicted"/>
<accession>A0A1M2V8E4</accession>
<dbReference type="AlphaFoldDB" id="A0A1M2V8E4"/>
<reference evidence="2 3" key="1">
    <citation type="submission" date="2016-10" db="EMBL/GenBank/DDBJ databases">
        <title>Genome sequence of the basidiomycete white-rot fungus Trametes pubescens.</title>
        <authorList>
            <person name="Makela M.R."/>
            <person name="Granchi Z."/>
            <person name="Peng M."/>
            <person name="De Vries R.P."/>
            <person name="Grigoriev I."/>
            <person name="Riley R."/>
            <person name="Hilden K."/>
        </authorList>
    </citation>
    <scope>NUCLEOTIDE SEQUENCE [LARGE SCALE GENOMIC DNA]</scope>
    <source>
        <strain evidence="2 3">FBCC735</strain>
    </source>
</reference>
<name>A0A1M2V8E4_TRAPU</name>
<dbReference type="OMA" id="WGEEYPP"/>
<dbReference type="OrthoDB" id="10383723at2759"/>
<keyword evidence="3" id="KW-1185">Reference proteome</keyword>
<sequence length="298" mass="32085">MIPPPAKNEKESGQRAIAKRVRASNGCLEASPNGETSNEMNRCLTRGRQRTWGQPIRVKRLADSGQKGKVAGPLLNAMRSPAPTTVFLRTRTGSADALPLIPLRGGIPLLSLGLAPSQPISIGVQVRAQLLGPRSKDPPRNPGSLPHLTCTDIGLEGRVIAARKVNDTCAEIVVRNEGWGKMRYAAILLHAIPRVTVEMGLWEALRSPNRGGWGEEYPPQTYTACLPAPHRGNKAAELASYPPVVEEQLAGLDEGEGTRWASNGELGELGRAVGGVFQTEAKAKTAKQPPETKRRDKQ</sequence>
<dbReference type="EMBL" id="MNAD01001587">
    <property type="protein sequence ID" value="OJT03878.1"/>
    <property type="molecule type" value="Genomic_DNA"/>
</dbReference>
<comment type="caution">
    <text evidence="2">The sequence shown here is derived from an EMBL/GenBank/DDBJ whole genome shotgun (WGS) entry which is preliminary data.</text>
</comment>
<evidence type="ECO:0000256" key="1">
    <source>
        <dbReference type="SAM" id="MobiDB-lite"/>
    </source>
</evidence>
<evidence type="ECO:0000313" key="3">
    <source>
        <dbReference type="Proteomes" id="UP000184267"/>
    </source>
</evidence>
<dbReference type="Proteomes" id="UP000184267">
    <property type="component" value="Unassembled WGS sequence"/>
</dbReference>